<gene>
    <name evidence="2" type="ORF">A3F54_02295</name>
</gene>
<evidence type="ECO:0000313" key="2">
    <source>
        <dbReference type="EMBL" id="OGY82368.1"/>
    </source>
</evidence>
<keyword evidence="1" id="KW-0812">Transmembrane</keyword>
<sequence>MKDDLQREKLDAFFGGLADGMKTRIQREVVWIVVMALVFYVSMVLAVSMGTRLGPYHHEFFIDGQDWYMLAVFLVTAGFVVLPILVLWFIAVRVYDHFFAVKKVGFTWTLFFLAVLAALVGMAFGSFLGGMFF</sequence>
<accession>A0A1G2AZN9</accession>
<dbReference type="EMBL" id="MHKD01000031">
    <property type="protein sequence ID" value="OGY82368.1"/>
    <property type="molecule type" value="Genomic_DNA"/>
</dbReference>
<dbReference type="Proteomes" id="UP000176952">
    <property type="component" value="Unassembled WGS sequence"/>
</dbReference>
<keyword evidence="1" id="KW-1133">Transmembrane helix</keyword>
<organism evidence="2 3">
    <name type="scientific">Candidatus Kerfeldbacteria bacterium RIFCSPHIGHO2_12_FULL_48_17</name>
    <dbReference type="NCBI Taxonomy" id="1798542"/>
    <lineage>
        <taxon>Bacteria</taxon>
        <taxon>Candidatus Kerfeldiibacteriota</taxon>
    </lineage>
</organism>
<protein>
    <submittedName>
        <fullName evidence="2">Uncharacterized protein</fullName>
    </submittedName>
</protein>
<keyword evidence="1" id="KW-0472">Membrane</keyword>
<evidence type="ECO:0000256" key="1">
    <source>
        <dbReference type="SAM" id="Phobius"/>
    </source>
</evidence>
<evidence type="ECO:0000313" key="3">
    <source>
        <dbReference type="Proteomes" id="UP000176952"/>
    </source>
</evidence>
<feature type="transmembrane region" description="Helical" evidence="1">
    <location>
        <begin position="67"/>
        <end position="92"/>
    </location>
</feature>
<feature type="transmembrane region" description="Helical" evidence="1">
    <location>
        <begin position="29"/>
        <end position="47"/>
    </location>
</feature>
<proteinExistence type="predicted"/>
<reference evidence="2 3" key="1">
    <citation type="journal article" date="2016" name="Nat. Commun.">
        <title>Thousands of microbial genomes shed light on interconnected biogeochemical processes in an aquifer system.</title>
        <authorList>
            <person name="Anantharaman K."/>
            <person name="Brown C.T."/>
            <person name="Hug L.A."/>
            <person name="Sharon I."/>
            <person name="Castelle C.J."/>
            <person name="Probst A.J."/>
            <person name="Thomas B.C."/>
            <person name="Singh A."/>
            <person name="Wilkins M.J."/>
            <person name="Karaoz U."/>
            <person name="Brodie E.L."/>
            <person name="Williams K.H."/>
            <person name="Hubbard S.S."/>
            <person name="Banfield J.F."/>
        </authorList>
    </citation>
    <scope>NUCLEOTIDE SEQUENCE [LARGE SCALE GENOMIC DNA]</scope>
</reference>
<dbReference type="AlphaFoldDB" id="A0A1G2AZN9"/>
<feature type="transmembrane region" description="Helical" evidence="1">
    <location>
        <begin position="104"/>
        <end position="128"/>
    </location>
</feature>
<name>A0A1G2AZN9_9BACT</name>
<comment type="caution">
    <text evidence="2">The sequence shown here is derived from an EMBL/GenBank/DDBJ whole genome shotgun (WGS) entry which is preliminary data.</text>
</comment>